<evidence type="ECO:0008006" key="6">
    <source>
        <dbReference type="Google" id="ProtNLM"/>
    </source>
</evidence>
<dbReference type="PROSITE" id="PS00233">
    <property type="entry name" value="CHIT_BIND_RR_1"/>
    <property type="match status" value="1"/>
</dbReference>
<dbReference type="PROSITE" id="PS51155">
    <property type="entry name" value="CHIT_BIND_RR_2"/>
    <property type="match status" value="1"/>
</dbReference>
<dbReference type="PANTHER" id="PTHR10380:SF235">
    <property type="entry name" value="CUTICULAR PROTEIN 73D, ISOFORM B"/>
    <property type="match status" value="1"/>
</dbReference>
<evidence type="ECO:0000256" key="1">
    <source>
        <dbReference type="ARBA" id="ARBA00002980"/>
    </source>
</evidence>
<dbReference type="InterPro" id="IPR031311">
    <property type="entry name" value="CHIT_BIND_RR_consensus"/>
</dbReference>
<evidence type="ECO:0000256" key="3">
    <source>
        <dbReference type="PROSITE-ProRule" id="PRU00497"/>
    </source>
</evidence>
<protein>
    <recommendedName>
        <fullName evidence="6">Cuticle protein 10.9</fullName>
    </recommendedName>
</protein>
<dbReference type="PANTHER" id="PTHR10380">
    <property type="entry name" value="CUTICLE PROTEIN"/>
    <property type="match status" value="1"/>
</dbReference>
<proteinExistence type="predicted"/>
<comment type="caution">
    <text evidence="4">The sequence shown here is derived from an EMBL/GenBank/DDBJ whole genome shotgun (WGS) entry which is preliminary data.</text>
</comment>
<dbReference type="OrthoDB" id="6515429at2759"/>
<sequence length="280" mass="30688">MCPVFWDKKFGLFVERCVNKRLELVSYAQKASLGNTKQGVSLLALAIFSCVAADEEGNNGPRTGAVSSRSRVPYINFRNEIPAVSHESGASNKVSNEETEISGYLNSGTGRNDIPQSYSFDYKATDEEGNVHYRQEQAYASGRVKGSYGYTDIEGLYRTVSYVADSSGFHAFITTNEPGVDDKESPADVNLIAREPPAGIQENHNEFRGTGVGGMKTFGTRTRAGGNAFNRGINPILRTNIPRNIRLNAVPYLAAVVNNLFKSGMKSYEDKDDDKEPKNS</sequence>
<evidence type="ECO:0000313" key="4">
    <source>
        <dbReference type="EMBL" id="GBM67607.1"/>
    </source>
</evidence>
<keyword evidence="2 3" id="KW-0193">Cuticle</keyword>
<gene>
    <name evidence="4" type="ORF">AVEN_44754_1</name>
</gene>
<dbReference type="EMBL" id="BGPR01002091">
    <property type="protein sequence ID" value="GBM67607.1"/>
    <property type="molecule type" value="Genomic_DNA"/>
</dbReference>
<dbReference type="PRINTS" id="PR00947">
    <property type="entry name" value="CUTICLE"/>
</dbReference>
<comment type="function">
    <text evidence="1">Component of the rigid cuticle of the spider.</text>
</comment>
<dbReference type="AlphaFoldDB" id="A0A4Y2HQC4"/>
<keyword evidence="5" id="KW-1185">Reference proteome</keyword>
<evidence type="ECO:0000313" key="5">
    <source>
        <dbReference type="Proteomes" id="UP000499080"/>
    </source>
</evidence>
<dbReference type="InterPro" id="IPR000618">
    <property type="entry name" value="Insect_cuticle"/>
</dbReference>
<dbReference type="GO" id="GO:0008010">
    <property type="term" value="F:structural constituent of chitin-based larval cuticle"/>
    <property type="evidence" value="ECO:0007669"/>
    <property type="project" value="TreeGrafter"/>
</dbReference>
<accession>A0A4Y2HQC4</accession>
<reference evidence="4 5" key="1">
    <citation type="journal article" date="2019" name="Sci. Rep.">
        <title>Orb-weaving spider Araneus ventricosus genome elucidates the spidroin gene catalogue.</title>
        <authorList>
            <person name="Kono N."/>
            <person name="Nakamura H."/>
            <person name="Ohtoshi R."/>
            <person name="Moran D.A.P."/>
            <person name="Shinohara A."/>
            <person name="Yoshida Y."/>
            <person name="Fujiwara M."/>
            <person name="Mori M."/>
            <person name="Tomita M."/>
            <person name="Arakawa K."/>
        </authorList>
    </citation>
    <scope>NUCLEOTIDE SEQUENCE [LARGE SCALE GENOMIC DNA]</scope>
</reference>
<dbReference type="InterPro" id="IPR050468">
    <property type="entry name" value="Cuticle_Struct_Prot"/>
</dbReference>
<dbReference type="GO" id="GO:0062129">
    <property type="term" value="C:chitin-based extracellular matrix"/>
    <property type="evidence" value="ECO:0007669"/>
    <property type="project" value="TreeGrafter"/>
</dbReference>
<name>A0A4Y2HQC4_ARAVE</name>
<dbReference type="Proteomes" id="UP000499080">
    <property type="component" value="Unassembled WGS sequence"/>
</dbReference>
<organism evidence="4 5">
    <name type="scientific">Araneus ventricosus</name>
    <name type="common">Orbweaver spider</name>
    <name type="synonym">Epeira ventricosa</name>
    <dbReference type="NCBI Taxonomy" id="182803"/>
    <lineage>
        <taxon>Eukaryota</taxon>
        <taxon>Metazoa</taxon>
        <taxon>Ecdysozoa</taxon>
        <taxon>Arthropoda</taxon>
        <taxon>Chelicerata</taxon>
        <taxon>Arachnida</taxon>
        <taxon>Araneae</taxon>
        <taxon>Araneomorphae</taxon>
        <taxon>Entelegynae</taxon>
        <taxon>Araneoidea</taxon>
        <taxon>Araneidae</taxon>
        <taxon>Araneus</taxon>
    </lineage>
</organism>
<evidence type="ECO:0000256" key="2">
    <source>
        <dbReference type="ARBA" id="ARBA00022460"/>
    </source>
</evidence>
<dbReference type="Pfam" id="PF00379">
    <property type="entry name" value="Chitin_bind_4"/>
    <property type="match status" value="1"/>
</dbReference>